<accession>A0A0A7GG54</accession>
<dbReference type="EMBL" id="CP009552">
    <property type="protein sequence ID" value="AIY89907.1"/>
    <property type="molecule type" value="Genomic_DNA"/>
</dbReference>
<dbReference type="KEGG" id="gac:GACE_0858"/>
<dbReference type="AlphaFoldDB" id="A0A0A7GG54"/>
<dbReference type="RefSeq" id="WP_148305918.1">
    <property type="nucleotide sequence ID" value="NZ_CP009552.1"/>
</dbReference>
<dbReference type="STRING" id="565033.GACE_0858"/>
<name>A0A0A7GG54_GEOAI</name>
<dbReference type="HOGENOM" id="CLU_2204017_0_0_2"/>
<dbReference type="GeneID" id="24797453"/>
<evidence type="ECO:0000313" key="2">
    <source>
        <dbReference type="Proteomes" id="UP000030624"/>
    </source>
</evidence>
<evidence type="ECO:0000313" key="1">
    <source>
        <dbReference type="EMBL" id="AIY89907.1"/>
    </source>
</evidence>
<sequence length="107" mass="12054">MMEWKIVLKHENGIDRVEIVGIGEDPHRPADIITTSRGPFGKKTLEKILEGVRKGVPVIIPAFSDKDLYAYAYHAGRIADEDPGWKYESNLPEIVIPEEEDGELLII</sequence>
<protein>
    <submittedName>
        <fullName evidence="1">Uncharacterized protein</fullName>
    </submittedName>
</protein>
<gene>
    <name evidence="1" type="ORF">GACE_0858</name>
</gene>
<reference evidence="1 2" key="1">
    <citation type="journal article" date="2015" name="Appl. Environ. Microbiol.">
        <title>The Geoglobus acetivorans genome: Fe(III) reduction, acetate utilization, autotrophic growth, and degradation of aromatic compounds in a hyperthermophilic archaeon.</title>
        <authorList>
            <person name="Mardanov A.V."/>
            <person name="Slododkina G.B."/>
            <person name="Slobodkin A.I."/>
            <person name="Beletsky A.V."/>
            <person name="Gavrilov S.N."/>
            <person name="Kublanov I.V."/>
            <person name="Bonch-Osmolovskaya E.A."/>
            <person name="Skryabin K.G."/>
            <person name="Ravin N.V."/>
        </authorList>
    </citation>
    <scope>NUCLEOTIDE SEQUENCE [LARGE SCALE GENOMIC DNA]</scope>
    <source>
        <strain evidence="1 2">SBH6</strain>
    </source>
</reference>
<proteinExistence type="predicted"/>
<dbReference type="Proteomes" id="UP000030624">
    <property type="component" value="Chromosome"/>
</dbReference>
<organism evidence="1 2">
    <name type="scientific">Geoglobus acetivorans</name>
    <dbReference type="NCBI Taxonomy" id="565033"/>
    <lineage>
        <taxon>Archaea</taxon>
        <taxon>Methanobacteriati</taxon>
        <taxon>Methanobacteriota</taxon>
        <taxon>Archaeoglobi</taxon>
        <taxon>Archaeoglobales</taxon>
        <taxon>Archaeoglobaceae</taxon>
        <taxon>Geoglobus</taxon>
    </lineage>
</organism>